<protein>
    <recommendedName>
        <fullName evidence="5">Probable glutathione S-transferase</fullName>
        <ecNumber evidence="2">2.5.1.18</ecNumber>
    </recommendedName>
</protein>
<dbReference type="AlphaFoldDB" id="A0AAD5BRN1"/>
<feature type="domain" description="GST C-terminal" evidence="7">
    <location>
        <begin position="230"/>
        <end position="364"/>
    </location>
</feature>
<dbReference type="SUPFAM" id="SSF47616">
    <property type="entry name" value="GST C-terminal domain-like"/>
    <property type="match status" value="2"/>
</dbReference>
<evidence type="ECO:0000313" key="9">
    <source>
        <dbReference type="Proteomes" id="UP001206925"/>
    </source>
</evidence>
<evidence type="ECO:0000256" key="1">
    <source>
        <dbReference type="ARBA" id="ARBA00009929"/>
    </source>
</evidence>
<dbReference type="SFLD" id="SFLDG00358">
    <property type="entry name" value="Main_(cytGST)"/>
    <property type="match status" value="1"/>
</dbReference>
<dbReference type="FunFam" id="1.20.1050.10:FF:000012">
    <property type="entry name" value="Tau class glutathione S-transferase"/>
    <property type="match status" value="1"/>
</dbReference>
<dbReference type="InterPro" id="IPR045073">
    <property type="entry name" value="Omega/Tau-like"/>
</dbReference>
<dbReference type="InterPro" id="IPR045074">
    <property type="entry name" value="GST_C_Tau"/>
</dbReference>
<dbReference type="PROSITE" id="PS50405">
    <property type="entry name" value="GST_CTER"/>
    <property type="match status" value="2"/>
</dbReference>
<keyword evidence="3" id="KW-0808">Transferase</keyword>
<dbReference type="InterPro" id="IPR036249">
    <property type="entry name" value="Thioredoxin-like_sf"/>
</dbReference>
<evidence type="ECO:0000259" key="7">
    <source>
        <dbReference type="PROSITE" id="PS50405"/>
    </source>
</evidence>
<dbReference type="Pfam" id="PF02798">
    <property type="entry name" value="GST_N"/>
    <property type="match status" value="1"/>
</dbReference>
<dbReference type="SFLD" id="SFLDS00019">
    <property type="entry name" value="Glutathione_Transferase_(cytos"/>
    <property type="match status" value="1"/>
</dbReference>
<dbReference type="Gene3D" id="1.20.1050.10">
    <property type="match status" value="2"/>
</dbReference>
<feature type="domain" description="GST N-terminal" evidence="6">
    <location>
        <begin position="2"/>
        <end position="81"/>
    </location>
</feature>
<sequence length="373" mass="42961">MEEVKLFRTWSSPYALRIVWALKLKGIVYETIYEDLAHKSCLLLEYNPVHKKVPVLLHNGIPICESLVILEYIDETWNTTARFLPEDPLARATARFWAKFNDDQVAPSVFRAYVSQGVEQEEAIGPALNNLDIVEKQLIGKKFFSGESFGFLDLVFGWIAKYLGIFEETGGIKLLEKERFPLILAWKDRFSDIPVIKENWPDHEKLITKFQLMREYFISADAGCSYQIVKPQAHSTCIQYNPNIISRIVIRVLASVFQAFTTQGVEQEKATVHTLEKLDIVEKQLTGKNFFSGETLGFLDLVFGWIAVFLEIVEETSGIKLLDKERFPLISAWKERFSKIPVIEETWPDREKLISKYHHMRAYFLAKAAANKG</sequence>
<keyword evidence="9" id="KW-1185">Reference proteome</keyword>
<proteinExistence type="inferred from homology"/>
<dbReference type="SFLD" id="SFLDG01152">
    <property type="entry name" value="Main.3:_Omega-_and_Tau-like"/>
    <property type="match status" value="1"/>
</dbReference>
<dbReference type="EMBL" id="JAMZMK010011243">
    <property type="protein sequence ID" value="KAI7728285.1"/>
    <property type="molecule type" value="Genomic_DNA"/>
</dbReference>
<dbReference type="FunFam" id="3.40.30.10:FF:000014">
    <property type="entry name" value="Tau class glutathione S-transferase"/>
    <property type="match status" value="1"/>
</dbReference>
<gene>
    <name evidence="8" type="ORF">M8C21_006588</name>
</gene>
<dbReference type="InterPro" id="IPR004046">
    <property type="entry name" value="GST_C"/>
</dbReference>
<evidence type="ECO:0000259" key="6">
    <source>
        <dbReference type="PROSITE" id="PS50404"/>
    </source>
</evidence>
<dbReference type="GO" id="GO:0005737">
    <property type="term" value="C:cytoplasm"/>
    <property type="evidence" value="ECO:0007669"/>
    <property type="project" value="TreeGrafter"/>
</dbReference>
<dbReference type="PANTHER" id="PTHR11260:SF762">
    <property type="entry name" value="GLUTATHIONE TRANSFERASE"/>
    <property type="match status" value="1"/>
</dbReference>
<evidence type="ECO:0000256" key="3">
    <source>
        <dbReference type="ARBA" id="ARBA00022679"/>
    </source>
</evidence>
<dbReference type="SUPFAM" id="SSF52833">
    <property type="entry name" value="Thioredoxin-like"/>
    <property type="match status" value="1"/>
</dbReference>
<accession>A0AAD5BRN1</accession>
<comment type="catalytic activity">
    <reaction evidence="4">
        <text>RX + glutathione = an S-substituted glutathione + a halide anion + H(+)</text>
        <dbReference type="Rhea" id="RHEA:16437"/>
        <dbReference type="ChEBI" id="CHEBI:15378"/>
        <dbReference type="ChEBI" id="CHEBI:16042"/>
        <dbReference type="ChEBI" id="CHEBI:17792"/>
        <dbReference type="ChEBI" id="CHEBI:57925"/>
        <dbReference type="ChEBI" id="CHEBI:90779"/>
        <dbReference type="EC" id="2.5.1.18"/>
    </reaction>
</comment>
<dbReference type="GO" id="GO:0006749">
    <property type="term" value="P:glutathione metabolic process"/>
    <property type="evidence" value="ECO:0007669"/>
    <property type="project" value="InterPro"/>
</dbReference>
<dbReference type="InterPro" id="IPR040079">
    <property type="entry name" value="Glutathione_S-Trfase"/>
</dbReference>
<comment type="caution">
    <text evidence="8">The sequence shown here is derived from an EMBL/GenBank/DDBJ whole genome shotgun (WGS) entry which is preliminary data.</text>
</comment>
<comment type="similarity">
    <text evidence="1">Belongs to the GST superfamily. HSP26 family.</text>
</comment>
<evidence type="ECO:0000256" key="5">
    <source>
        <dbReference type="ARBA" id="ARBA00071370"/>
    </source>
</evidence>
<dbReference type="EC" id="2.5.1.18" evidence="2"/>
<dbReference type="Pfam" id="PF00043">
    <property type="entry name" value="GST_C"/>
    <property type="match status" value="2"/>
</dbReference>
<reference evidence="8" key="1">
    <citation type="submission" date="2022-06" db="EMBL/GenBank/DDBJ databases">
        <title>Uncovering the hologenomic basis of an extraordinary plant invasion.</title>
        <authorList>
            <person name="Bieker V.C."/>
            <person name="Martin M.D."/>
            <person name="Gilbert T."/>
            <person name="Hodgins K."/>
            <person name="Battlay P."/>
            <person name="Petersen B."/>
            <person name="Wilson J."/>
        </authorList>
    </citation>
    <scope>NUCLEOTIDE SEQUENCE</scope>
    <source>
        <strain evidence="8">AA19_3_7</strain>
        <tissue evidence="8">Leaf</tissue>
    </source>
</reference>
<dbReference type="CDD" id="cd03058">
    <property type="entry name" value="GST_N_Tau"/>
    <property type="match status" value="1"/>
</dbReference>
<dbReference type="InterPro" id="IPR004045">
    <property type="entry name" value="Glutathione_S-Trfase_N"/>
</dbReference>
<dbReference type="PANTHER" id="PTHR11260">
    <property type="entry name" value="GLUTATHIONE S-TRANSFERASE, GST, SUPERFAMILY, GST DOMAIN CONTAINING"/>
    <property type="match status" value="1"/>
</dbReference>
<evidence type="ECO:0000256" key="4">
    <source>
        <dbReference type="ARBA" id="ARBA00047960"/>
    </source>
</evidence>
<feature type="non-terminal residue" evidence="8">
    <location>
        <position position="1"/>
    </location>
</feature>
<organism evidence="8 9">
    <name type="scientific">Ambrosia artemisiifolia</name>
    <name type="common">Common ragweed</name>
    <dbReference type="NCBI Taxonomy" id="4212"/>
    <lineage>
        <taxon>Eukaryota</taxon>
        <taxon>Viridiplantae</taxon>
        <taxon>Streptophyta</taxon>
        <taxon>Embryophyta</taxon>
        <taxon>Tracheophyta</taxon>
        <taxon>Spermatophyta</taxon>
        <taxon>Magnoliopsida</taxon>
        <taxon>eudicotyledons</taxon>
        <taxon>Gunneridae</taxon>
        <taxon>Pentapetalae</taxon>
        <taxon>asterids</taxon>
        <taxon>campanulids</taxon>
        <taxon>Asterales</taxon>
        <taxon>Asteraceae</taxon>
        <taxon>Asteroideae</taxon>
        <taxon>Heliantheae alliance</taxon>
        <taxon>Heliantheae</taxon>
        <taxon>Ambrosia</taxon>
    </lineage>
</organism>
<dbReference type="PROSITE" id="PS50404">
    <property type="entry name" value="GST_NTER"/>
    <property type="match status" value="1"/>
</dbReference>
<dbReference type="InterPro" id="IPR036282">
    <property type="entry name" value="Glutathione-S-Trfase_C_sf"/>
</dbReference>
<dbReference type="Gene3D" id="3.40.30.10">
    <property type="entry name" value="Glutaredoxin"/>
    <property type="match status" value="1"/>
</dbReference>
<evidence type="ECO:0000313" key="8">
    <source>
        <dbReference type="EMBL" id="KAI7728285.1"/>
    </source>
</evidence>
<dbReference type="InterPro" id="IPR010987">
    <property type="entry name" value="Glutathione-S-Trfase_C-like"/>
</dbReference>
<dbReference type="GO" id="GO:0004364">
    <property type="term" value="F:glutathione transferase activity"/>
    <property type="evidence" value="ECO:0007669"/>
    <property type="project" value="UniProtKB-EC"/>
</dbReference>
<evidence type="ECO:0000256" key="2">
    <source>
        <dbReference type="ARBA" id="ARBA00012452"/>
    </source>
</evidence>
<dbReference type="Proteomes" id="UP001206925">
    <property type="component" value="Unassembled WGS sequence"/>
</dbReference>
<dbReference type="CDD" id="cd03185">
    <property type="entry name" value="GST_C_Tau"/>
    <property type="match status" value="2"/>
</dbReference>
<name>A0AAD5BRN1_AMBAR</name>
<feature type="domain" description="GST C-terminal" evidence="7">
    <location>
        <begin position="87"/>
        <end position="210"/>
    </location>
</feature>